<dbReference type="Proteomes" id="UP000230390">
    <property type="component" value="Unassembled WGS sequence"/>
</dbReference>
<reference evidence="1 2" key="1">
    <citation type="submission" date="2017-10" db="EMBL/GenBank/DDBJ databases">
        <title>Massilia psychrophilum sp. nov., a novel purple-pigmented bacterium isolated from Tianshan glacier, Xinjiang Municipality, China.</title>
        <authorList>
            <person name="Wang H."/>
        </authorList>
    </citation>
    <scope>NUCLEOTIDE SEQUENCE [LARGE SCALE GENOMIC DNA]</scope>
    <source>
        <strain evidence="1 2">JCM 30074</strain>
    </source>
</reference>
<keyword evidence="2" id="KW-1185">Reference proteome</keyword>
<evidence type="ECO:0000313" key="1">
    <source>
        <dbReference type="EMBL" id="PIL44530.1"/>
    </source>
</evidence>
<dbReference type="NCBIfam" id="NF033857">
    <property type="entry name" value="BPSL0067_fam"/>
    <property type="match status" value="1"/>
</dbReference>
<name>A0A2G8TES1_9BURK</name>
<dbReference type="EMBL" id="PDOC01000007">
    <property type="protein sequence ID" value="PIL44530.1"/>
    <property type="molecule type" value="Genomic_DNA"/>
</dbReference>
<protein>
    <submittedName>
        <fullName evidence="1">Uncharacterized protein</fullName>
    </submittedName>
</protein>
<dbReference type="InterPro" id="IPR047746">
    <property type="entry name" value="Dae2/Tae2-like"/>
</dbReference>
<gene>
    <name evidence="1" type="ORF">CR105_13840</name>
</gene>
<proteinExistence type="predicted"/>
<evidence type="ECO:0000313" key="2">
    <source>
        <dbReference type="Proteomes" id="UP000230390"/>
    </source>
</evidence>
<accession>A0A2G8TES1</accession>
<organism evidence="1 2">
    <name type="scientific">Massilia eurypsychrophila</name>
    <dbReference type="NCBI Taxonomy" id="1485217"/>
    <lineage>
        <taxon>Bacteria</taxon>
        <taxon>Pseudomonadati</taxon>
        <taxon>Pseudomonadota</taxon>
        <taxon>Betaproteobacteria</taxon>
        <taxon>Burkholderiales</taxon>
        <taxon>Oxalobacteraceae</taxon>
        <taxon>Telluria group</taxon>
        <taxon>Massilia</taxon>
    </lineage>
</organism>
<dbReference type="AlphaFoldDB" id="A0A2G8TES1"/>
<sequence>MPHTGRWIKSDDANRDRIFWANIARVTPIEPNGLDASNKPQDSYILQKDPDGSWFLDQWKSNSAGNVRPFSMPAVKRDGPWKMSSENADTYFIIEIS</sequence>
<comment type="caution">
    <text evidence="1">The sequence shown here is derived from an EMBL/GenBank/DDBJ whole genome shotgun (WGS) entry which is preliminary data.</text>
</comment>